<dbReference type="EMBL" id="FOPP01000001">
    <property type="protein sequence ID" value="SFG56978.1"/>
    <property type="molecule type" value="Genomic_DNA"/>
</dbReference>
<dbReference type="Pfam" id="PF03544">
    <property type="entry name" value="TonB_C"/>
    <property type="match status" value="1"/>
</dbReference>
<dbReference type="PROSITE" id="PS52015">
    <property type="entry name" value="TONB_CTD"/>
    <property type="match status" value="1"/>
</dbReference>
<dbReference type="RefSeq" id="WP_090991587.1">
    <property type="nucleotide sequence ID" value="NZ_FOPP01000001.1"/>
</dbReference>
<evidence type="ECO:0000256" key="5">
    <source>
        <dbReference type="SAM" id="SignalP"/>
    </source>
</evidence>
<keyword evidence="2" id="KW-0812">Transmembrane</keyword>
<dbReference type="Gene3D" id="3.30.1150.10">
    <property type="match status" value="1"/>
</dbReference>
<name>A0A1I2SWM3_9SPHI</name>
<dbReference type="InterPro" id="IPR006260">
    <property type="entry name" value="TonB/TolA_C"/>
</dbReference>
<keyword evidence="8" id="KW-1185">Reference proteome</keyword>
<evidence type="ECO:0000313" key="7">
    <source>
        <dbReference type="EMBL" id="SFG56978.1"/>
    </source>
</evidence>
<evidence type="ECO:0000313" key="8">
    <source>
        <dbReference type="Proteomes" id="UP000199666"/>
    </source>
</evidence>
<proteinExistence type="predicted"/>
<comment type="subcellular location">
    <subcellularLocation>
        <location evidence="1">Membrane</location>
        <topology evidence="1">Single-pass membrane protein</topology>
    </subcellularLocation>
</comment>
<keyword evidence="3" id="KW-1133">Transmembrane helix</keyword>
<protein>
    <submittedName>
        <fullName evidence="7">TonB family C-terminal domain-containing protein</fullName>
    </submittedName>
</protein>
<dbReference type="GO" id="GO:0016020">
    <property type="term" value="C:membrane"/>
    <property type="evidence" value="ECO:0007669"/>
    <property type="project" value="UniProtKB-SubCell"/>
</dbReference>
<dbReference type="SUPFAM" id="SSF74653">
    <property type="entry name" value="TolA/TonB C-terminal domain"/>
    <property type="match status" value="1"/>
</dbReference>
<dbReference type="OrthoDB" id="1096636at2"/>
<feature type="chain" id="PRO_5011716083" evidence="5">
    <location>
        <begin position="18"/>
        <end position="216"/>
    </location>
</feature>
<feature type="signal peptide" evidence="5">
    <location>
        <begin position="1"/>
        <end position="17"/>
    </location>
</feature>
<sequence>MNLLVAFLIFFAFSARAQEPALQGGLEEFLKRNTLYPAFSLQNCIQGTVDVGFKLNSKGEVYSATIIKGIGTDLDDEALRLIKLSSGKWILPANHDTLSLVLIPMSFSLSGYGCESKDKNAIAMAIRAYKAETELTNVVMSYYKRKEKGNTTEEEELTVLKIKSDLGINEEYLEEKISAGLKKIKQGDRDGACVDFNFVKYMGSDKANDQLAKYCN</sequence>
<evidence type="ECO:0000256" key="2">
    <source>
        <dbReference type="ARBA" id="ARBA00022692"/>
    </source>
</evidence>
<keyword evidence="4" id="KW-0472">Membrane</keyword>
<dbReference type="Proteomes" id="UP000199666">
    <property type="component" value="Unassembled WGS sequence"/>
</dbReference>
<gene>
    <name evidence="7" type="ORF">SAMN04489864_10187</name>
</gene>
<dbReference type="AlphaFoldDB" id="A0A1I2SWM3"/>
<dbReference type="InterPro" id="IPR037682">
    <property type="entry name" value="TonB_C"/>
</dbReference>
<evidence type="ECO:0000256" key="1">
    <source>
        <dbReference type="ARBA" id="ARBA00004167"/>
    </source>
</evidence>
<evidence type="ECO:0000256" key="4">
    <source>
        <dbReference type="ARBA" id="ARBA00023136"/>
    </source>
</evidence>
<feature type="domain" description="TonB C-terminal" evidence="6">
    <location>
        <begin position="21"/>
        <end position="116"/>
    </location>
</feature>
<keyword evidence="5" id="KW-0732">Signal</keyword>
<evidence type="ECO:0000256" key="3">
    <source>
        <dbReference type="ARBA" id="ARBA00022989"/>
    </source>
</evidence>
<dbReference type="NCBIfam" id="TIGR01352">
    <property type="entry name" value="tonB_Cterm"/>
    <property type="match status" value="1"/>
</dbReference>
<evidence type="ECO:0000259" key="6">
    <source>
        <dbReference type="PROSITE" id="PS52015"/>
    </source>
</evidence>
<reference evidence="7 8" key="1">
    <citation type="submission" date="2016-10" db="EMBL/GenBank/DDBJ databases">
        <authorList>
            <person name="de Groot N.N."/>
        </authorList>
    </citation>
    <scope>NUCLEOTIDE SEQUENCE [LARGE SCALE GENOMIC DNA]</scope>
    <source>
        <strain evidence="7 8">DSM 18684</strain>
    </source>
</reference>
<accession>A0A1I2SWM3</accession>
<dbReference type="GO" id="GO:0055085">
    <property type="term" value="P:transmembrane transport"/>
    <property type="evidence" value="ECO:0007669"/>
    <property type="project" value="InterPro"/>
</dbReference>
<dbReference type="STRING" id="414048.SAMN04489864_10187"/>
<organism evidence="7 8">
    <name type="scientific">Pedobacter insulae</name>
    <dbReference type="NCBI Taxonomy" id="414048"/>
    <lineage>
        <taxon>Bacteria</taxon>
        <taxon>Pseudomonadati</taxon>
        <taxon>Bacteroidota</taxon>
        <taxon>Sphingobacteriia</taxon>
        <taxon>Sphingobacteriales</taxon>
        <taxon>Sphingobacteriaceae</taxon>
        <taxon>Pedobacter</taxon>
    </lineage>
</organism>